<dbReference type="Gene3D" id="3.40.960.10">
    <property type="entry name" value="VSR Endonuclease"/>
    <property type="match status" value="1"/>
</dbReference>
<dbReference type="CDD" id="cd01038">
    <property type="entry name" value="Endonuclease_DUF559"/>
    <property type="match status" value="1"/>
</dbReference>
<name>A0A369Q1H0_9SPHI</name>
<keyword evidence="2" id="KW-0378">Hydrolase</keyword>
<evidence type="ECO:0000313" key="3">
    <source>
        <dbReference type="Proteomes" id="UP000253961"/>
    </source>
</evidence>
<dbReference type="OrthoDB" id="9798754at2"/>
<dbReference type="EMBL" id="QPKV01000002">
    <property type="protein sequence ID" value="RDC58320.1"/>
    <property type="molecule type" value="Genomic_DNA"/>
</dbReference>
<dbReference type="PANTHER" id="PTHR38590">
    <property type="entry name" value="BLL0828 PROTEIN"/>
    <property type="match status" value="1"/>
</dbReference>
<dbReference type="Proteomes" id="UP000253961">
    <property type="component" value="Unassembled WGS sequence"/>
</dbReference>
<comment type="caution">
    <text evidence="2">The sequence shown here is derived from an EMBL/GenBank/DDBJ whole genome shotgun (WGS) entry which is preliminary data.</text>
</comment>
<sequence length="126" mass="15095">MEDYKDKLFKGANHKLFEFSKVLRKAGTDSEDILWQSLRRRNINGFKFRRQHPLDKYIADFYCHEAKLVIEIDGEIHNQVEIQEYDKNRSYELEEFGITVVRFTNDEVNNNLEMVLNVIKGYCRSK</sequence>
<evidence type="ECO:0000313" key="2">
    <source>
        <dbReference type="EMBL" id="RDC58320.1"/>
    </source>
</evidence>
<dbReference type="AlphaFoldDB" id="A0A369Q1H0"/>
<dbReference type="Pfam" id="PF04480">
    <property type="entry name" value="DUF559"/>
    <property type="match status" value="1"/>
</dbReference>
<accession>A0A369Q1H0</accession>
<proteinExistence type="predicted"/>
<dbReference type="RefSeq" id="WP_115401729.1">
    <property type="nucleotide sequence ID" value="NZ_QPKV01000002.1"/>
</dbReference>
<keyword evidence="3" id="KW-1185">Reference proteome</keyword>
<organism evidence="2 3">
    <name type="scientific">Pedobacter chinensis</name>
    <dbReference type="NCBI Taxonomy" id="2282421"/>
    <lineage>
        <taxon>Bacteria</taxon>
        <taxon>Pseudomonadati</taxon>
        <taxon>Bacteroidota</taxon>
        <taxon>Sphingobacteriia</taxon>
        <taxon>Sphingobacteriales</taxon>
        <taxon>Sphingobacteriaceae</taxon>
        <taxon>Pedobacter</taxon>
    </lineage>
</organism>
<dbReference type="SUPFAM" id="SSF52980">
    <property type="entry name" value="Restriction endonuclease-like"/>
    <property type="match status" value="1"/>
</dbReference>
<dbReference type="PANTHER" id="PTHR38590:SF1">
    <property type="entry name" value="BLL0828 PROTEIN"/>
    <property type="match status" value="1"/>
</dbReference>
<evidence type="ECO:0000259" key="1">
    <source>
        <dbReference type="Pfam" id="PF04480"/>
    </source>
</evidence>
<protein>
    <submittedName>
        <fullName evidence="2">Endonuclease domain-containing protein</fullName>
    </submittedName>
</protein>
<keyword evidence="2" id="KW-0540">Nuclease</keyword>
<dbReference type="InterPro" id="IPR007569">
    <property type="entry name" value="DUF559"/>
</dbReference>
<gene>
    <name evidence="2" type="ORF">DU508_05145</name>
</gene>
<dbReference type="InterPro" id="IPR047216">
    <property type="entry name" value="Endonuclease_DUF559_bact"/>
</dbReference>
<keyword evidence="2" id="KW-0255">Endonuclease</keyword>
<feature type="domain" description="DUF559" evidence="1">
    <location>
        <begin position="17"/>
        <end position="120"/>
    </location>
</feature>
<dbReference type="GO" id="GO:0004519">
    <property type="term" value="F:endonuclease activity"/>
    <property type="evidence" value="ECO:0007669"/>
    <property type="project" value="UniProtKB-KW"/>
</dbReference>
<reference evidence="2 3" key="1">
    <citation type="submission" date="2018-07" db="EMBL/GenBank/DDBJ databases">
        <title>Pedobacter sp. nov., isolated from soil.</title>
        <authorList>
            <person name="Zhou L.Y."/>
            <person name="Du Z.J."/>
        </authorList>
    </citation>
    <scope>NUCLEOTIDE SEQUENCE [LARGE SCALE GENOMIC DNA]</scope>
    <source>
        <strain evidence="2 3">JDX94</strain>
    </source>
</reference>
<dbReference type="InterPro" id="IPR011335">
    <property type="entry name" value="Restrct_endonuc-II-like"/>
</dbReference>